<reference evidence="3" key="1">
    <citation type="submission" date="2022-11" db="EMBL/GenBank/DDBJ databases">
        <title>Centuries of genome instability and evolution in soft-shell clam transmissible cancer (bioRxiv).</title>
        <authorList>
            <person name="Hart S.F.M."/>
            <person name="Yonemitsu M.A."/>
            <person name="Giersch R.M."/>
            <person name="Beal B.F."/>
            <person name="Arriagada G."/>
            <person name="Davis B.W."/>
            <person name="Ostrander E.A."/>
            <person name="Goff S.P."/>
            <person name="Metzger M.J."/>
        </authorList>
    </citation>
    <scope>NUCLEOTIDE SEQUENCE</scope>
    <source>
        <strain evidence="3">MELC-2E11</strain>
        <tissue evidence="3">Siphon/mantle</tissue>
    </source>
</reference>
<dbReference type="Proteomes" id="UP001164746">
    <property type="component" value="Chromosome 11"/>
</dbReference>
<evidence type="ECO:0000313" key="3">
    <source>
        <dbReference type="EMBL" id="WAR18553.1"/>
    </source>
</evidence>
<dbReference type="Gene3D" id="3.40.50.1010">
    <property type="entry name" value="5'-nuclease"/>
    <property type="match status" value="1"/>
</dbReference>
<dbReference type="SUPFAM" id="SSF88723">
    <property type="entry name" value="PIN domain-like"/>
    <property type="match status" value="1"/>
</dbReference>
<evidence type="ECO:0000313" key="4">
    <source>
        <dbReference type="Proteomes" id="UP001164746"/>
    </source>
</evidence>
<dbReference type="InterPro" id="IPR026832">
    <property type="entry name" value="Asteroid"/>
</dbReference>
<dbReference type="EMBL" id="CP111022">
    <property type="protein sequence ID" value="WAR18553.1"/>
    <property type="molecule type" value="Genomic_DNA"/>
</dbReference>
<dbReference type="InterPro" id="IPR039436">
    <property type="entry name" value="Asteroid_dom"/>
</dbReference>
<protein>
    <submittedName>
        <fullName evidence="3">ASTE1-like protein</fullName>
    </submittedName>
</protein>
<keyword evidence="4" id="KW-1185">Reference proteome</keyword>
<gene>
    <name evidence="3" type="ORF">MAR_000391</name>
</gene>
<name>A0ABY7F8P0_MYAAR</name>
<feature type="domain" description="Asteroid" evidence="2">
    <location>
        <begin position="134"/>
        <end position="231"/>
    </location>
</feature>
<comment type="similarity">
    <text evidence="1">Belongs to the asteroid family.</text>
</comment>
<dbReference type="Pfam" id="PF12813">
    <property type="entry name" value="XPG_I_2"/>
    <property type="match status" value="1"/>
</dbReference>
<organism evidence="3 4">
    <name type="scientific">Mya arenaria</name>
    <name type="common">Soft-shell clam</name>
    <dbReference type="NCBI Taxonomy" id="6604"/>
    <lineage>
        <taxon>Eukaryota</taxon>
        <taxon>Metazoa</taxon>
        <taxon>Spiralia</taxon>
        <taxon>Lophotrochozoa</taxon>
        <taxon>Mollusca</taxon>
        <taxon>Bivalvia</taxon>
        <taxon>Autobranchia</taxon>
        <taxon>Heteroconchia</taxon>
        <taxon>Euheterodonta</taxon>
        <taxon>Imparidentia</taxon>
        <taxon>Neoheterodontei</taxon>
        <taxon>Myida</taxon>
        <taxon>Myoidea</taxon>
        <taxon>Myidae</taxon>
        <taxon>Mya</taxon>
    </lineage>
</organism>
<evidence type="ECO:0000259" key="2">
    <source>
        <dbReference type="Pfam" id="PF12813"/>
    </source>
</evidence>
<accession>A0ABY7F8P0</accession>
<dbReference type="InterPro" id="IPR029060">
    <property type="entry name" value="PIN-like_dom_sf"/>
</dbReference>
<dbReference type="PANTHER" id="PTHR15665">
    <property type="entry name" value="ASTEROID PROTEIN"/>
    <property type="match status" value="1"/>
</dbReference>
<sequence length="706" mass="79968">MGVRGLFTLIDDNKDVLLDDFKLHDTRLLIDGSNLYHYLYTFYHVPGEYGGNYDTYAEKCKSFFTALRACKVEPYVVMDGGYNPDNRKWNTVIQRKASRRERAGLICENGPGAAEEQVLPILCEETFRHVLRELQIPHVTCPYEADRELAVLANRWNCPILSNDSDFFVFKLESGVIPFGHKSTYYLDIKLRLYNTQTKQASLLKPATLPTDQEFVFISVKKYHYESLTKRVSGSLEFLPIFATFSGNDYVDKSHLKAFYTAICKQYKDKPLNLRAKARMTSIIHWSMGVQLDENAIQYVLQHVADLSSGQKSELRAAIRYSIDSYTNINEFATMDVAKFFGSNTSDISILDLETLIDYVTKHPLPAWCSEMLRTCKIATFLQNVAVNHRVIFDCQIEHLAEPSTYACSRYIRSVLYGLKTSFIRTKPKDSKVKADNLEDLKGTRKSCIEESDRQKGDRVKVYIKPTTEVFYGSQSLKVPSLQNVPDRTTEERLNIMYGTLGLNSELTETISSDPCTTFLIGVLRFWWTNAEPKVTENHLSAAVIGLIFLHAEVIVEVMKKNSDASETVNLPGLVSSIVNAIENQGNTQVIEFASKMAIHRNTPTDQASWGINETKIIHGFSQLQTCFLSALYLNHAMMSPVDLPSPGVLFNFTFMYNVCRNLGTSEITDCSEMFHLESSLYALFTLWKTAVKSTEPDVPKGGAAR</sequence>
<dbReference type="PANTHER" id="PTHR15665:SF1">
    <property type="entry name" value="PROTEIN ASTEROID HOMOLOG 1"/>
    <property type="match status" value="1"/>
</dbReference>
<evidence type="ECO:0000256" key="1">
    <source>
        <dbReference type="ARBA" id="ARBA00007398"/>
    </source>
</evidence>
<proteinExistence type="inferred from homology"/>